<keyword evidence="3" id="KW-1185">Reference proteome</keyword>
<proteinExistence type="predicted"/>
<gene>
    <name evidence="2" type="ORF">WISP_99877</name>
</gene>
<protein>
    <submittedName>
        <fullName evidence="2">Uncharacterized protein</fullName>
    </submittedName>
</protein>
<sequence>MKYLRVNKDFQDSSTPPFPGGENGRCLGSSPSLNFTSGTASPCLSLAQRLGPLATSNKWIHFSPRLHQALEEWITFATWFVPDHLGLEDLNNGTQTLQAKDNFISITEPYN</sequence>
<evidence type="ECO:0000313" key="3">
    <source>
        <dbReference type="Proteomes" id="UP001145742"/>
    </source>
</evidence>
<dbReference type="EMBL" id="WHWB01034270">
    <property type="protein sequence ID" value="KAJ7411990.1"/>
    <property type="molecule type" value="Genomic_DNA"/>
</dbReference>
<accession>A0ABQ9D3W0</accession>
<feature type="region of interest" description="Disordered" evidence="1">
    <location>
        <begin position="1"/>
        <end position="26"/>
    </location>
</feature>
<organism evidence="2 3">
    <name type="scientific">Willisornis vidua</name>
    <name type="common">Xingu scale-backed antbird</name>
    <dbReference type="NCBI Taxonomy" id="1566151"/>
    <lineage>
        <taxon>Eukaryota</taxon>
        <taxon>Metazoa</taxon>
        <taxon>Chordata</taxon>
        <taxon>Craniata</taxon>
        <taxon>Vertebrata</taxon>
        <taxon>Euteleostomi</taxon>
        <taxon>Archelosauria</taxon>
        <taxon>Archosauria</taxon>
        <taxon>Dinosauria</taxon>
        <taxon>Saurischia</taxon>
        <taxon>Theropoda</taxon>
        <taxon>Coelurosauria</taxon>
        <taxon>Aves</taxon>
        <taxon>Neognathae</taxon>
        <taxon>Neoaves</taxon>
        <taxon>Telluraves</taxon>
        <taxon>Australaves</taxon>
        <taxon>Passeriformes</taxon>
        <taxon>Thamnophilidae</taxon>
        <taxon>Willisornis</taxon>
    </lineage>
</organism>
<evidence type="ECO:0000313" key="2">
    <source>
        <dbReference type="EMBL" id="KAJ7411990.1"/>
    </source>
</evidence>
<dbReference type="Proteomes" id="UP001145742">
    <property type="component" value="Unassembled WGS sequence"/>
</dbReference>
<name>A0ABQ9D3W0_9PASS</name>
<reference evidence="2" key="1">
    <citation type="submission" date="2019-10" db="EMBL/GenBank/DDBJ databases">
        <authorList>
            <person name="Soares A.E.R."/>
            <person name="Aleixo A."/>
            <person name="Schneider P."/>
            <person name="Miyaki C.Y."/>
            <person name="Schneider M.P."/>
            <person name="Mello C."/>
            <person name="Vasconcelos A.T.R."/>
        </authorList>
    </citation>
    <scope>NUCLEOTIDE SEQUENCE</scope>
    <source>
        <tissue evidence="2">Muscle</tissue>
    </source>
</reference>
<feature type="compositionally biased region" description="Basic and acidic residues" evidence="1">
    <location>
        <begin position="1"/>
        <end position="11"/>
    </location>
</feature>
<comment type="caution">
    <text evidence="2">The sequence shown here is derived from an EMBL/GenBank/DDBJ whole genome shotgun (WGS) entry which is preliminary data.</text>
</comment>
<evidence type="ECO:0000256" key="1">
    <source>
        <dbReference type="SAM" id="MobiDB-lite"/>
    </source>
</evidence>